<evidence type="ECO:0000313" key="1">
    <source>
        <dbReference type="EMBL" id="MPL94419.1"/>
    </source>
</evidence>
<dbReference type="AlphaFoldDB" id="A0A644VSQ0"/>
<dbReference type="EMBL" id="VSSQ01000427">
    <property type="protein sequence ID" value="MPL94419.1"/>
    <property type="molecule type" value="Genomic_DNA"/>
</dbReference>
<organism evidence="1">
    <name type="scientific">bioreactor metagenome</name>
    <dbReference type="NCBI Taxonomy" id="1076179"/>
    <lineage>
        <taxon>unclassified sequences</taxon>
        <taxon>metagenomes</taxon>
        <taxon>ecological metagenomes</taxon>
    </lineage>
</organism>
<reference evidence="1" key="1">
    <citation type="submission" date="2019-08" db="EMBL/GenBank/DDBJ databases">
        <authorList>
            <person name="Kucharzyk K."/>
            <person name="Murdoch R.W."/>
            <person name="Higgins S."/>
            <person name="Loffler F."/>
        </authorList>
    </citation>
    <scope>NUCLEOTIDE SEQUENCE</scope>
</reference>
<gene>
    <name evidence="1" type="ORF">SDC9_40572</name>
</gene>
<proteinExistence type="predicted"/>
<name>A0A644VSQ0_9ZZZZ</name>
<comment type="caution">
    <text evidence="1">The sequence shown here is derived from an EMBL/GenBank/DDBJ whole genome shotgun (WGS) entry which is preliminary data.</text>
</comment>
<protein>
    <submittedName>
        <fullName evidence="1">Uncharacterized protein</fullName>
    </submittedName>
</protein>
<sequence length="569" mass="66807">MENNPAAYLLQILNSEKKRLFDGVNKQDIGLFLFELIRTLDFFKLKYQHSPDDELLVKLNELYHFGWNTLFTLFFKESYLQEPVPLIQSESDIREWSDSFLQYAGRMGLAHQFIDYEKAGLGVLLKNTDTNFTFQYASCRLGLGEFYEKLSYGFLYELKGKFIESEFLKHISGYDAIKQNLKLHLREPLGGWAINYIPTPEIDDFYSRLGYFFLVQEQDYDDFAAIDSFGGIQYKCYLDFIQEQIGIVIKHTDFCFALVNENPKINLRDILTFVQSESHYVKTYSNWLDVSEEELKQIMSCVCIDFENSSYHLNMIAPPLPPMIKLSNSQIIRSSAGFKHKPCLFLQHELKRKFPADYFKAVNNREERFRNELYSLITGGLSDRLLTIQRSIEIKNSSYKTDIDAAIFDKKTKTLALFQLKWQDSFGNSMNERRSRISNLYSKSKEWIDKIIEWTRQYPSKTILNSLGFNKLASDEREVEEIYLFVIARNHIHFTGVELDVRASWASWHQLIEVSGRVKTHMDNPLKKLYVGIRATYPELRSNFDKKPHLADYEINFSKYKIQVKIPEN</sequence>
<accession>A0A644VSQ0</accession>